<feature type="region of interest" description="Disordered" evidence="7">
    <location>
        <begin position="1"/>
        <end position="24"/>
    </location>
</feature>
<evidence type="ECO:0000259" key="9">
    <source>
        <dbReference type="PROSITE" id="PS50928"/>
    </source>
</evidence>
<dbReference type="EMBL" id="CAFBMW010000011">
    <property type="protein sequence ID" value="CAB4937273.1"/>
    <property type="molecule type" value="Genomic_DNA"/>
</dbReference>
<protein>
    <submittedName>
        <fullName evidence="10">Unannotated protein</fullName>
    </submittedName>
</protein>
<comment type="subcellular location">
    <subcellularLocation>
        <location evidence="1">Cell membrane</location>
        <topology evidence="1">Multi-pass membrane protein</topology>
    </subcellularLocation>
</comment>
<gene>
    <name evidence="10" type="ORF">UFOPK3662_01627</name>
</gene>
<feature type="transmembrane region" description="Helical" evidence="8">
    <location>
        <begin position="303"/>
        <end position="324"/>
    </location>
</feature>
<dbReference type="AlphaFoldDB" id="A0A6J7J1Q1"/>
<evidence type="ECO:0000256" key="1">
    <source>
        <dbReference type="ARBA" id="ARBA00004651"/>
    </source>
</evidence>
<dbReference type="GO" id="GO:0005886">
    <property type="term" value="C:plasma membrane"/>
    <property type="evidence" value="ECO:0007669"/>
    <property type="project" value="UniProtKB-SubCell"/>
</dbReference>
<evidence type="ECO:0000313" key="10">
    <source>
        <dbReference type="EMBL" id="CAB4937273.1"/>
    </source>
</evidence>
<dbReference type="PANTHER" id="PTHR30193:SF37">
    <property type="entry name" value="INNER MEMBRANE ABC TRANSPORTER PERMEASE PROTEIN YCJO"/>
    <property type="match status" value="1"/>
</dbReference>
<dbReference type="InterPro" id="IPR000515">
    <property type="entry name" value="MetI-like"/>
</dbReference>
<dbReference type="PANTHER" id="PTHR30193">
    <property type="entry name" value="ABC TRANSPORTER PERMEASE PROTEIN"/>
    <property type="match status" value="1"/>
</dbReference>
<dbReference type="CDD" id="cd06261">
    <property type="entry name" value="TM_PBP2"/>
    <property type="match status" value="1"/>
</dbReference>
<keyword evidence="6 8" id="KW-0472">Membrane</keyword>
<feature type="transmembrane region" description="Helical" evidence="8">
    <location>
        <begin position="140"/>
        <end position="162"/>
    </location>
</feature>
<evidence type="ECO:0000256" key="8">
    <source>
        <dbReference type="SAM" id="Phobius"/>
    </source>
</evidence>
<reference evidence="10" key="1">
    <citation type="submission" date="2020-05" db="EMBL/GenBank/DDBJ databases">
        <authorList>
            <person name="Chiriac C."/>
            <person name="Salcher M."/>
            <person name="Ghai R."/>
            <person name="Kavagutti S V."/>
        </authorList>
    </citation>
    <scope>NUCLEOTIDE SEQUENCE</scope>
</reference>
<feature type="transmembrane region" description="Helical" evidence="8">
    <location>
        <begin position="201"/>
        <end position="221"/>
    </location>
</feature>
<keyword evidence="3" id="KW-1003">Cell membrane</keyword>
<evidence type="ECO:0000256" key="5">
    <source>
        <dbReference type="ARBA" id="ARBA00022989"/>
    </source>
</evidence>
<dbReference type="PROSITE" id="PS50928">
    <property type="entry name" value="ABC_TM1"/>
    <property type="match status" value="1"/>
</dbReference>
<dbReference type="GO" id="GO:0055085">
    <property type="term" value="P:transmembrane transport"/>
    <property type="evidence" value="ECO:0007669"/>
    <property type="project" value="InterPro"/>
</dbReference>
<feature type="domain" description="ABC transmembrane type-1" evidence="9">
    <location>
        <begin position="103"/>
        <end position="321"/>
    </location>
</feature>
<evidence type="ECO:0000256" key="4">
    <source>
        <dbReference type="ARBA" id="ARBA00022692"/>
    </source>
</evidence>
<keyword evidence="5 8" id="KW-1133">Transmembrane helix</keyword>
<dbReference type="InterPro" id="IPR035906">
    <property type="entry name" value="MetI-like_sf"/>
</dbReference>
<evidence type="ECO:0000256" key="3">
    <source>
        <dbReference type="ARBA" id="ARBA00022475"/>
    </source>
</evidence>
<dbReference type="Pfam" id="PF00528">
    <property type="entry name" value="BPD_transp_1"/>
    <property type="match status" value="1"/>
</dbReference>
<dbReference type="Gene3D" id="1.10.3720.10">
    <property type="entry name" value="MetI-like"/>
    <property type="match status" value="1"/>
</dbReference>
<dbReference type="InterPro" id="IPR051393">
    <property type="entry name" value="ABC_transporter_permease"/>
</dbReference>
<proteinExistence type="predicted"/>
<feature type="transmembrane region" description="Helical" evidence="8">
    <location>
        <begin position="242"/>
        <end position="262"/>
    </location>
</feature>
<dbReference type="SUPFAM" id="SSF161098">
    <property type="entry name" value="MetI-like"/>
    <property type="match status" value="1"/>
</dbReference>
<name>A0A6J7J1Q1_9ZZZZ</name>
<keyword evidence="4 8" id="KW-0812">Transmembrane</keyword>
<evidence type="ECO:0000256" key="6">
    <source>
        <dbReference type="ARBA" id="ARBA00023136"/>
    </source>
</evidence>
<accession>A0A6J7J1Q1</accession>
<evidence type="ECO:0000256" key="2">
    <source>
        <dbReference type="ARBA" id="ARBA00022448"/>
    </source>
</evidence>
<feature type="transmembrane region" description="Helical" evidence="8">
    <location>
        <begin position="102"/>
        <end position="128"/>
    </location>
</feature>
<feature type="transmembrane region" description="Helical" evidence="8">
    <location>
        <begin position="42"/>
        <end position="64"/>
    </location>
</feature>
<keyword evidence="2" id="KW-0813">Transport</keyword>
<organism evidence="10">
    <name type="scientific">freshwater metagenome</name>
    <dbReference type="NCBI Taxonomy" id="449393"/>
    <lineage>
        <taxon>unclassified sequences</taxon>
        <taxon>metagenomes</taxon>
        <taxon>ecological metagenomes</taxon>
    </lineage>
</organism>
<sequence length="334" mass="36927">MSVTRTDAPAGEVLATSPATGSPVPPPGLTWRQKLSHWDFRFSPYLYVIPFFLLFLVIGVYPMVYSGYLSFFSWPRYGLTHGEGVGFANYGHVLTDPVFHKAFWNTIGIFVLSAVPQVVIATVVAAMLDAPLRGRTWWRMSVLLPFVVAPAAAALIFGSIFADKTGLANEVLRAVGLSGVAWHTDRFASWTAIATMVNYRWTGYNTLIILAALQAIPRQLYEAAAIDGAGKVQQFFHVTLPSIRPTMLFVIITATIGGMQIFTEPRLFDTNLQFQGGADYQYQTLTMYVFNTSNSGTDPYPRAAAATWIIVLIIIGIALLNYAITRQVQRRGER</sequence>
<evidence type="ECO:0000256" key="7">
    <source>
        <dbReference type="SAM" id="MobiDB-lite"/>
    </source>
</evidence>